<evidence type="ECO:0000259" key="16">
    <source>
        <dbReference type="PROSITE" id="PS50006"/>
    </source>
</evidence>
<keyword evidence="4" id="KW-0813">Transport</keyword>
<feature type="domain" description="FHA" evidence="16">
    <location>
        <begin position="71"/>
        <end position="127"/>
    </location>
</feature>
<comment type="similarity">
    <text evidence="2">Belongs to the protein kinase superfamily. CAMK Ser/Thr protein kinase family. CHEK2 subfamily.</text>
</comment>
<dbReference type="GO" id="GO:0015031">
    <property type="term" value="P:protein transport"/>
    <property type="evidence" value="ECO:0007669"/>
    <property type="project" value="UniProtKB-KW"/>
</dbReference>
<dbReference type="GO" id="GO:0005829">
    <property type="term" value="C:cytosol"/>
    <property type="evidence" value="ECO:0007669"/>
    <property type="project" value="TreeGrafter"/>
</dbReference>
<dbReference type="GO" id="GO:0004674">
    <property type="term" value="F:protein serine/threonine kinase activity"/>
    <property type="evidence" value="ECO:0007669"/>
    <property type="project" value="UniProtKB-KW"/>
</dbReference>
<dbReference type="InterPro" id="IPR008271">
    <property type="entry name" value="Ser/Thr_kinase_AS"/>
</dbReference>
<dbReference type="OrthoDB" id="74764at2759"/>
<dbReference type="Proteomes" id="UP000557566">
    <property type="component" value="Unassembled WGS sequence"/>
</dbReference>
<reference evidence="18 19" key="1">
    <citation type="journal article" date="2020" name="Genome Biol. Evol.">
        <title>A new high-quality draft genome assembly of the Chinese cordyceps Ophiocordyceps sinensis.</title>
        <authorList>
            <person name="Shu R."/>
            <person name="Zhang J."/>
            <person name="Meng Q."/>
            <person name="Zhang H."/>
            <person name="Zhou G."/>
            <person name="Li M."/>
            <person name="Wu P."/>
            <person name="Zhao Y."/>
            <person name="Chen C."/>
            <person name="Qin Q."/>
        </authorList>
    </citation>
    <scope>NUCLEOTIDE SEQUENCE [LARGE SCALE GENOMIC DNA]</scope>
    <source>
        <strain evidence="18 19">IOZ07</strain>
    </source>
</reference>
<dbReference type="GO" id="GO:0010506">
    <property type="term" value="P:regulation of autophagy"/>
    <property type="evidence" value="ECO:0007669"/>
    <property type="project" value="InterPro"/>
</dbReference>
<sequence length="530" mass="59515">MDPSDVVLILGNIQGTPDIVALSDNWRYESILPSRDDGSDAHIWHDQESTQSKGPFLCLTFGQHMYSPQGWVVGSSPDSDDCDLQVAEDNQTGVSRRHFQIDVSPGRRCPRLTNLSRNAMRIHGADGTIILDQEQNVDIPAPVTIDLGQVRIHAWRPSLSRAQDQRYRANLESFHRDFMNALPRPAVAMMAPTSNIRFGLSGAVYKQEDTAFSAAGSFASVAKVKELRSGKSFAAKVAHHKLSDPAGQVRRLWESLTDEFQKLVRLRHSCIVQAIEVVPGINGIEPPWLIMEWIPLDLRSLTLADDEIPILLQQVGSGLAFMHANSVTHRDLKPENILVYQHAGSFSAKIADVGLSKYNVRGKMQSYAGSTAYMAPEFWEPERAYTSAIDVWSFGVVALELLTAWEDLLEQTNATVQLNRSWNQNWVRNIVIPRVDLASEAFKPLLRNLLCEAPEDRWTASECDEWLQEHRSDVGSSQAECRDWREPLFDEEQRRRRSAHPTLSATRAEREQPFPRGGMPVNTTRDSSGV</sequence>
<evidence type="ECO:0000256" key="5">
    <source>
        <dbReference type="ARBA" id="ARBA00022527"/>
    </source>
</evidence>
<evidence type="ECO:0000256" key="3">
    <source>
        <dbReference type="ARBA" id="ARBA00012513"/>
    </source>
</evidence>
<evidence type="ECO:0000256" key="6">
    <source>
        <dbReference type="ARBA" id="ARBA00022679"/>
    </source>
</evidence>
<keyword evidence="19" id="KW-1185">Reference proteome</keyword>
<accession>A0A8H4LTA4</accession>
<dbReference type="PROSITE" id="PS50011">
    <property type="entry name" value="PROTEIN_KINASE_DOM"/>
    <property type="match status" value="1"/>
</dbReference>
<evidence type="ECO:0000256" key="7">
    <source>
        <dbReference type="ARBA" id="ARBA00022741"/>
    </source>
</evidence>
<dbReference type="EC" id="2.7.11.1" evidence="3"/>
<keyword evidence="11" id="KW-0072">Autophagy</keyword>
<evidence type="ECO:0000256" key="4">
    <source>
        <dbReference type="ARBA" id="ARBA00022448"/>
    </source>
</evidence>
<dbReference type="CDD" id="cd00180">
    <property type="entry name" value="PKc"/>
    <property type="match status" value="1"/>
</dbReference>
<protein>
    <recommendedName>
        <fullName evidence="3">non-specific serine/threonine protein kinase</fullName>
        <ecNumber evidence="3">2.7.11.1</ecNumber>
    </recommendedName>
    <alternativeName>
        <fullName evidence="12">Autophagy-related protein 1</fullName>
    </alternativeName>
</protein>
<evidence type="ECO:0000256" key="9">
    <source>
        <dbReference type="ARBA" id="ARBA00022840"/>
    </source>
</evidence>
<evidence type="ECO:0000313" key="19">
    <source>
        <dbReference type="Proteomes" id="UP000557566"/>
    </source>
</evidence>
<evidence type="ECO:0000256" key="14">
    <source>
        <dbReference type="ARBA" id="ARBA00048679"/>
    </source>
</evidence>
<organism evidence="18 19">
    <name type="scientific">Ophiocordyceps sinensis</name>
    <dbReference type="NCBI Taxonomy" id="72228"/>
    <lineage>
        <taxon>Eukaryota</taxon>
        <taxon>Fungi</taxon>
        <taxon>Dikarya</taxon>
        <taxon>Ascomycota</taxon>
        <taxon>Pezizomycotina</taxon>
        <taxon>Sordariomycetes</taxon>
        <taxon>Hypocreomycetidae</taxon>
        <taxon>Hypocreales</taxon>
        <taxon>Ophiocordycipitaceae</taxon>
        <taxon>Ophiocordyceps</taxon>
    </lineage>
</organism>
<comment type="caution">
    <text evidence="18">The sequence shown here is derived from an EMBL/GenBank/DDBJ whole genome shotgun (WGS) entry which is preliminary data.</text>
</comment>
<dbReference type="GO" id="GO:0000045">
    <property type="term" value="P:autophagosome assembly"/>
    <property type="evidence" value="ECO:0007669"/>
    <property type="project" value="TreeGrafter"/>
</dbReference>
<dbReference type="PROSITE" id="PS00108">
    <property type="entry name" value="PROTEIN_KINASE_ST"/>
    <property type="match status" value="1"/>
</dbReference>
<dbReference type="Pfam" id="PF00069">
    <property type="entry name" value="Pkinase"/>
    <property type="match status" value="1"/>
</dbReference>
<dbReference type="GO" id="GO:0034045">
    <property type="term" value="C:phagophore assembly site membrane"/>
    <property type="evidence" value="ECO:0007669"/>
    <property type="project" value="UniProtKB-SubCell"/>
</dbReference>
<evidence type="ECO:0000313" key="18">
    <source>
        <dbReference type="EMBL" id="KAF4504512.1"/>
    </source>
</evidence>
<keyword evidence="9" id="KW-0067">ATP-binding</keyword>
<evidence type="ECO:0000259" key="17">
    <source>
        <dbReference type="PROSITE" id="PS50011"/>
    </source>
</evidence>
<comment type="catalytic activity">
    <reaction evidence="14">
        <text>L-seryl-[protein] + ATP = O-phospho-L-seryl-[protein] + ADP + H(+)</text>
        <dbReference type="Rhea" id="RHEA:17989"/>
        <dbReference type="Rhea" id="RHEA-COMP:9863"/>
        <dbReference type="Rhea" id="RHEA-COMP:11604"/>
        <dbReference type="ChEBI" id="CHEBI:15378"/>
        <dbReference type="ChEBI" id="CHEBI:29999"/>
        <dbReference type="ChEBI" id="CHEBI:30616"/>
        <dbReference type="ChEBI" id="CHEBI:83421"/>
        <dbReference type="ChEBI" id="CHEBI:456216"/>
        <dbReference type="EC" id="2.7.11.1"/>
    </reaction>
</comment>
<dbReference type="SMART" id="SM00220">
    <property type="entry name" value="S_TKc"/>
    <property type="match status" value="1"/>
</dbReference>
<keyword evidence="7" id="KW-0547">Nucleotide-binding</keyword>
<dbReference type="Gene3D" id="1.10.510.10">
    <property type="entry name" value="Transferase(Phosphotransferase) domain 1"/>
    <property type="match status" value="1"/>
</dbReference>
<dbReference type="GO" id="GO:0005524">
    <property type="term" value="F:ATP binding"/>
    <property type="evidence" value="ECO:0007669"/>
    <property type="project" value="UniProtKB-KW"/>
</dbReference>
<dbReference type="GO" id="GO:0005776">
    <property type="term" value="C:autophagosome"/>
    <property type="evidence" value="ECO:0007669"/>
    <property type="project" value="TreeGrafter"/>
</dbReference>
<dbReference type="AlphaFoldDB" id="A0A8H4LTA4"/>
<dbReference type="EMBL" id="JAAVMX010000009">
    <property type="protein sequence ID" value="KAF4504512.1"/>
    <property type="molecule type" value="Genomic_DNA"/>
</dbReference>
<evidence type="ECO:0000256" key="15">
    <source>
        <dbReference type="SAM" id="MobiDB-lite"/>
    </source>
</evidence>
<dbReference type="InterPro" id="IPR000719">
    <property type="entry name" value="Prot_kinase_dom"/>
</dbReference>
<dbReference type="PANTHER" id="PTHR24348:SF22">
    <property type="entry name" value="NON-SPECIFIC SERINE_THREONINE PROTEIN KINASE"/>
    <property type="match status" value="1"/>
</dbReference>
<dbReference type="PANTHER" id="PTHR24348">
    <property type="entry name" value="SERINE/THREONINE-PROTEIN KINASE UNC-51-RELATED"/>
    <property type="match status" value="1"/>
</dbReference>
<keyword evidence="8" id="KW-0418">Kinase</keyword>
<dbReference type="InterPro" id="IPR000253">
    <property type="entry name" value="FHA_dom"/>
</dbReference>
<dbReference type="PROSITE" id="PS50006">
    <property type="entry name" value="FHA_DOMAIN"/>
    <property type="match status" value="1"/>
</dbReference>
<dbReference type="InterPro" id="IPR045269">
    <property type="entry name" value="Atg1-like"/>
</dbReference>
<evidence type="ECO:0000256" key="12">
    <source>
        <dbReference type="ARBA" id="ARBA00030237"/>
    </source>
</evidence>
<feature type="compositionally biased region" description="Polar residues" evidence="15">
    <location>
        <begin position="521"/>
        <end position="530"/>
    </location>
</feature>
<proteinExistence type="inferred from homology"/>
<keyword evidence="6" id="KW-0808">Transferase</keyword>
<comment type="catalytic activity">
    <reaction evidence="13">
        <text>L-threonyl-[protein] + ATP = O-phospho-L-threonyl-[protein] + ADP + H(+)</text>
        <dbReference type="Rhea" id="RHEA:46608"/>
        <dbReference type="Rhea" id="RHEA-COMP:11060"/>
        <dbReference type="Rhea" id="RHEA-COMP:11605"/>
        <dbReference type="ChEBI" id="CHEBI:15378"/>
        <dbReference type="ChEBI" id="CHEBI:30013"/>
        <dbReference type="ChEBI" id="CHEBI:30616"/>
        <dbReference type="ChEBI" id="CHEBI:61977"/>
        <dbReference type="ChEBI" id="CHEBI:456216"/>
        <dbReference type="EC" id="2.7.11.1"/>
    </reaction>
</comment>
<evidence type="ECO:0000256" key="8">
    <source>
        <dbReference type="ARBA" id="ARBA00022777"/>
    </source>
</evidence>
<evidence type="ECO:0000256" key="11">
    <source>
        <dbReference type="ARBA" id="ARBA00023006"/>
    </source>
</evidence>
<name>A0A8H4LTA4_9HYPO</name>
<gene>
    <name evidence="18" type="ORF">G6O67_007958</name>
</gene>
<comment type="subcellular location">
    <subcellularLocation>
        <location evidence="1">Preautophagosomal structure membrane</location>
        <topology evidence="1">Peripheral membrane protein</topology>
    </subcellularLocation>
</comment>
<keyword evidence="5" id="KW-0723">Serine/threonine-protein kinase</keyword>
<dbReference type="SUPFAM" id="SSF49879">
    <property type="entry name" value="SMAD/FHA domain"/>
    <property type="match status" value="1"/>
</dbReference>
<dbReference type="InterPro" id="IPR011009">
    <property type="entry name" value="Kinase-like_dom_sf"/>
</dbReference>
<evidence type="ECO:0000256" key="1">
    <source>
        <dbReference type="ARBA" id="ARBA00004623"/>
    </source>
</evidence>
<dbReference type="InterPro" id="IPR008984">
    <property type="entry name" value="SMAD_FHA_dom_sf"/>
</dbReference>
<feature type="region of interest" description="Disordered" evidence="15">
    <location>
        <begin position="491"/>
        <end position="530"/>
    </location>
</feature>
<keyword evidence="10" id="KW-0653">Protein transport</keyword>
<evidence type="ECO:0000256" key="2">
    <source>
        <dbReference type="ARBA" id="ARBA00005575"/>
    </source>
</evidence>
<dbReference type="SUPFAM" id="SSF56112">
    <property type="entry name" value="Protein kinase-like (PK-like)"/>
    <property type="match status" value="1"/>
</dbReference>
<evidence type="ECO:0000256" key="13">
    <source>
        <dbReference type="ARBA" id="ARBA00047899"/>
    </source>
</evidence>
<feature type="domain" description="Protein kinase" evidence="17">
    <location>
        <begin position="207"/>
        <end position="467"/>
    </location>
</feature>
<evidence type="ECO:0000256" key="10">
    <source>
        <dbReference type="ARBA" id="ARBA00022927"/>
    </source>
</evidence>